<name>A0A0M4NWE0_9GAMM</name>
<evidence type="ECO:0000256" key="8">
    <source>
        <dbReference type="ARBA" id="ARBA00048617"/>
    </source>
</evidence>
<dbReference type="InterPro" id="IPR039793">
    <property type="entry name" value="UROS/Hem4"/>
</dbReference>
<dbReference type="GO" id="GO:0004852">
    <property type="term" value="F:uroporphyrinogen-III synthase activity"/>
    <property type="evidence" value="ECO:0007669"/>
    <property type="project" value="UniProtKB-UniRule"/>
</dbReference>
<comment type="pathway">
    <text evidence="1 9">Porphyrin-containing compound metabolism; protoporphyrin-IX biosynthesis; coproporphyrinogen-III from 5-aminolevulinate: step 3/4.</text>
</comment>
<dbReference type="GO" id="GO:0006782">
    <property type="term" value="P:protoporphyrinogen IX biosynthetic process"/>
    <property type="evidence" value="ECO:0007669"/>
    <property type="project" value="UniProtKB-UniRule"/>
</dbReference>
<dbReference type="RefSeq" id="WP_233487278.1">
    <property type="nucleotide sequence ID" value="NZ_CP010552.1"/>
</dbReference>
<dbReference type="AlphaFoldDB" id="A0A0M4NWE0"/>
<evidence type="ECO:0000313" key="11">
    <source>
        <dbReference type="EMBL" id="ALE52077.1"/>
    </source>
</evidence>
<dbReference type="Proteomes" id="UP000058020">
    <property type="component" value="Chromosome"/>
</dbReference>
<protein>
    <recommendedName>
        <fullName evidence="7 9">Uroporphyrinogen-III synthase</fullName>
        <ecNumber evidence="3 9">4.2.1.75</ecNumber>
    </recommendedName>
</protein>
<keyword evidence="12" id="KW-1185">Reference proteome</keyword>
<dbReference type="UniPathway" id="UPA00251">
    <property type="reaction ID" value="UER00320"/>
</dbReference>
<evidence type="ECO:0000256" key="6">
    <source>
        <dbReference type="ARBA" id="ARBA00037589"/>
    </source>
</evidence>
<sequence>MVNVLLTRPLTQVVALEALVADSGHQPLLFPTLEIKALEASVERKQYDAVIFISANAVVHGMKILAQISYSSVFAVGAATAKKLNDYNISVDDFPQEKASSEALLSLESVSCLQNKKILIFRGKGGRETLKIGLEKTHNQVTYAQVYDRVICTLSELHKQSLKVFLSDSQGFISITSNENLDGLMVLAKQLNHLDNLKNYPLIVLSERIKQYAHSCGFSQVIVTQDISDQAVVSVLA</sequence>
<evidence type="ECO:0000256" key="9">
    <source>
        <dbReference type="RuleBase" id="RU366031"/>
    </source>
</evidence>
<accession>A0A0M4NWE0</accession>
<keyword evidence="5 9" id="KW-0627">Porphyrin biosynthesis</keyword>
<reference evidence="11 12" key="1">
    <citation type="journal article" date="2015" name="Genome Announc.">
        <title>Genome Sequence of 'Candidatus Thioglobus autotrophica' Strain EF1, a Chemoautotroph from the SUP05 Clade of Marine Gammaproteobacteria.</title>
        <authorList>
            <person name="Shah V."/>
            <person name="Morris R.M."/>
        </authorList>
    </citation>
    <scope>NUCLEOTIDE SEQUENCE [LARGE SCALE GENOMIC DNA]</scope>
    <source>
        <strain evidence="11 12">EF1</strain>
    </source>
</reference>
<dbReference type="SUPFAM" id="SSF69618">
    <property type="entry name" value="HemD-like"/>
    <property type="match status" value="1"/>
</dbReference>
<evidence type="ECO:0000256" key="2">
    <source>
        <dbReference type="ARBA" id="ARBA00008133"/>
    </source>
</evidence>
<dbReference type="GO" id="GO:0006780">
    <property type="term" value="P:uroporphyrinogen III biosynthetic process"/>
    <property type="evidence" value="ECO:0007669"/>
    <property type="project" value="UniProtKB-UniRule"/>
</dbReference>
<evidence type="ECO:0000313" key="12">
    <source>
        <dbReference type="Proteomes" id="UP000058020"/>
    </source>
</evidence>
<evidence type="ECO:0000256" key="3">
    <source>
        <dbReference type="ARBA" id="ARBA00013109"/>
    </source>
</evidence>
<dbReference type="InterPro" id="IPR003754">
    <property type="entry name" value="4pyrrol_synth_uPrphyn_synth"/>
</dbReference>
<comment type="similarity">
    <text evidence="2 9">Belongs to the uroporphyrinogen-III synthase family.</text>
</comment>
<organism evidence="11 12">
    <name type="scientific">Candidatus Thioglobus autotrophicus</name>
    <dbReference type="NCBI Taxonomy" id="1705394"/>
    <lineage>
        <taxon>Bacteria</taxon>
        <taxon>Pseudomonadati</taxon>
        <taxon>Pseudomonadota</taxon>
        <taxon>Gammaproteobacteria</taxon>
        <taxon>Candidatus Pseudothioglobaceae</taxon>
        <taxon>Candidatus Thioglobus</taxon>
    </lineage>
</organism>
<dbReference type="Pfam" id="PF02602">
    <property type="entry name" value="HEM4"/>
    <property type="match status" value="1"/>
</dbReference>
<keyword evidence="4 9" id="KW-0456">Lyase</keyword>
<evidence type="ECO:0000256" key="4">
    <source>
        <dbReference type="ARBA" id="ARBA00023239"/>
    </source>
</evidence>
<dbReference type="EMBL" id="CP010552">
    <property type="protein sequence ID" value="ALE52077.1"/>
    <property type="molecule type" value="Genomic_DNA"/>
</dbReference>
<comment type="function">
    <text evidence="6 9">Catalyzes cyclization of the linear tetrapyrrole, hydroxymethylbilane, to the macrocyclic uroporphyrinogen III.</text>
</comment>
<dbReference type="InterPro" id="IPR036108">
    <property type="entry name" value="4pyrrol_syn_uPrphyn_synt_sf"/>
</dbReference>
<dbReference type="KEGG" id="tho:SP60_01780"/>
<dbReference type="Gene3D" id="3.40.50.10090">
    <property type="match status" value="2"/>
</dbReference>
<dbReference type="PANTHER" id="PTHR38042:SF1">
    <property type="entry name" value="UROPORPHYRINOGEN-III SYNTHASE, CHLOROPLASTIC"/>
    <property type="match status" value="1"/>
</dbReference>
<proteinExistence type="inferred from homology"/>
<evidence type="ECO:0000259" key="10">
    <source>
        <dbReference type="Pfam" id="PF02602"/>
    </source>
</evidence>
<evidence type="ECO:0000256" key="5">
    <source>
        <dbReference type="ARBA" id="ARBA00023244"/>
    </source>
</evidence>
<dbReference type="EC" id="4.2.1.75" evidence="3 9"/>
<dbReference type="CDD" id="cd06578">
    <property type="entry name" value="HemD"/>
    <property type="match status" value="1"/>
</dbReference>
<evidence type="ECO:0000256" key="7">
    <source>
        <dbReference type="ARBA" id="ARBA00040167"/>
    </source>
</evidence>
<dbReference type="PANTHER" id="PTHR38042">
    <property type="entry name" value="UROPORPHYRINOGEN-III SYNTHASE, CHLOROPLASTIC"/>
    <property type="match status" value="1"/>
</dbReference>
<feature type="domain" description="Tetrapyrrole biosynthesis uroporphyrinogen III synthase" evidence="10">
    <location>
        <begin position="16"/>
        <end position="229"/>
    </location>
</feature>
<dbReference type="STRING" id="1705394.SP60_01780"/>
<evidence type="ECO:0000256" key="1">
    <source>
        <dbReference type="ARBA" id="ARBA00004772"/>
    </source>
</evidence>
<gene>
    <name evidence="11" type="ORF">SP60_01780</name>
</gene>
<comment type="catalytic activity">
    <reaction evidence="8 9">
        <text>hydroxymethylbilane = uroporphyrinogen III + H2O</text>
        <dbReference type="Rhea" id="RHEA:18965"/>
        <dbReference type="ChEBI" id="CHEBI:15377"/>
        <dbReference type="ChEBI" id="CHEBI:57308"/>
        <dbReference type="ChEBI" id="CHEBI:57845"/>
        <dbReference type="EC" id="4.2.1.75"/>
    </reaction>
</comment>